<name>A0A9D1CTR9_9FIRM</name>
<dbReference type="GO" id="GO:0019478">
    <property type="term" value="P:D-amino acid catabolic process"/>
    <property type="evidence" value="ECO:0007669"/>
    <property type="project" value="UniProtKB-UniRule"/>
</dbReference>
<dbReference type="AlphaFoldDB" id="A0A9D1CTR9"/>
<sequence length="151" mass="16300">MIAVIQRVRSAEVCVQAQTVGKIGRGFLVLLGVEAGDNCKEAEVLSAKVAGLRIFEDAEGKMNLAPADVTAGMLVISNFTLCADCKKGRRPNFMRAALPDAANELYTYFCECLRKNGIEDVQRGIFGADMQVSLCNDGPVTIILDSKELAR</sequence>
<dbReference type="SUPFAM" id="SSF69500">
    <property type="entry name" value="DTD-like"/>
    <property type="match status" value="1"/>
</dbReference>
<evidence type="ECO:0000256" key="3">
    <source>
        <dbReference type="ARBA" id="ARBA00022801"/>
    </source>
</evidence>
<comment type="caution">
    <text evidence="5">The sequence shown here is derived from an EMBL/GenBank/DDBJ whole genome shotgun (WGS) entry which is preliminary data.</text>
</comment>
<dbReference type="Gene3D" id="3.50.80.10">
    <property type="entry name" value="D-tyrosyl-tRNA(Tyr) deacylase"/>
    <property type="match status" value="1"/>
</dbReference>
<evidence type="ECO:0000313" key="5">
    <source>
        <dbReference type="EMBL" id="HIQ80167.1"/>
    </source>
</evidence>
<reference evidence="5" key="2">
    <citation type="journal article" date="2021" name="PeerJ">
        <title>Extensive microbial diversity within the chicken gut microbiome revealed by metagenomics and culture.</title>
        <authorList>
            <person name="Gilroy R."/>
            <person name="Ravi A."/>
            <person name="Getino M."/>
            <person name="Pursley I."/>
            <person name="Horton D.L."/>
            <person name="Alikhan N.F."/>
            <person name="Baker D."/>
            <person name="Gharbi K."/>
            <person name="Hall N."/>
            <person name="Watson M."/>
            <person name="Adriaenssens E.M."/>
            <person name="Foster-Nyarko E."/>
            <person name="Jarju S."/>
            <person name="Secka A."/>
            <person name="Antonio M."/>
            <person name="Oren A."/>
            <person name="Chaudhuri R.R."/>
            <person name="La Ragione R."/>
            <person name="Hildebrand F."/>
            <person name="Pallen M.J."/>
        </authorList>
    </citation>
    <scope>NUCLEOTIDE SEQUENCE</scope>
    <source>
        <strain evidence="5">ChiSjej1B19-3389</strain>
    </source>
</reference>
<dbReference type="GO" id="GO:0051500">
    <property type="term" value="F:D-tyrosyl-tRNA(Tyr) deacylase activity"/>
    <property type="evidence" value="ECO:0007669"/>
    <property type="project" value="TreeGrafter"/>
</dbReference>
<comment type="function">
    <text evidence="4">An aminoacyl-tRNA editing enzyme that deacylates mischarged D-aminoacyl-tRNAs. Also deacylates mischarged glycyl-tRNA(Ala), protecting cells against glycine mischarging by AlaRS. Acts via tRNA-based rather than protein-based catalysis; rejects L-amino acids rather than detecting D-amino acids in the active site. By recycling D-aminoacyl-tRNA to D-amino acids and free tRNA molecules, this enzyme counteracts the toxicity associated with the formation of D-aminoacyl-tRNA entities in vivo and helps enforce protein L-homochirality.</text>
</comment>
<dbReference type="FunFam" id="3.50.80.10:FF:000001">
    <property type="entry name" value="D-aminoacyl-tRNA deacylase"/>
    <property type="match status" value="1"/>
</dbReference>
<keyword evidence="3 4" id="KW-0378">Hydrolase</keyword>
<dbReference type="HAMAP" id="MF_00518">
    <property type="entry name" value="Deacylase_Dtd"/>
    <property type="match status" value="1"/>
</dbReference>
<evidence type="ECO:0000256" key="2">
    <source>
        <dbReference type="ARBA" id="ARBA00022555"/>
    </source>
</evidence>
<gene>
    <name evidence="4" type="primary">dtd</name>
    <name evidence="5" type="ORF">IAD32_02650</name>
</gene>
<evidence type="ECO:0000313" key="6">
    <source>
        <dbReference type="Proteomes" id="UP000886787"/>
    </source>
</evidence>
<keyword evidence="4" id="KW-0963">Cytoplasm</keyword>
<dbReference type="GO" id="GO:0000049">
    <property type="term" value="F:tRNA binding"/>
    <property type="evidence" value="ECO:0007669"/>
    <property type="project" value="UniProtKB-UniRule"/>
</dbReference>
<comment type="catalytic activity">
    <reaction evidence="4">
        <text>glycyl-tRNA(Ala) + H2O = tRNA(Ala) + glycine + H(+)</text>
        <dbReference type="Rhea" id="RHEA:53744"/>
        <dbReference type="Rhea" id="RHEA-COMP:9657"/>
        <dbReference type="Rhea" id="RHEA-COMP:13640"/>
        <dbReference type="ChEBI" id="CHEBI:15377"/>
        <dbReference type="ChEBI" id="CHEBI:15378"/>
        <dbReference type="ChEBI" id="CHEBI:57305"/>
        <dbReference type="ChEBI" id="CHEBI:78442"/>
        <dbReference type="ChEBI" id="CHEBI:78522"/>
    </reaction>
</comment>
<comment type="domain">
    <text evidence="4">A Gly-cisPro motif from one monomer fits into the active site of the other monomer to allow specific chiral rejection of L-amino acids.</text>
</comment>
<comment type="catalytic activity">
    <reaction evidence="4">
        <text>a D-aminoacyl-tRNA + H2O = a tRNA + a D-alpha-amino acid + H(+)</text>
        <dbReference type="Rhea" id="RHEA:13953"/>
        <dbReference type="Rhea" id="RHEA-COMP:10123"/>
        <dbReference type="Rhea" id="RHEA-COMP:10124"/>
        <dbReference type="ChEBI" id="CHEBI:15377"/>
        <dbReference type="ChEBI" id="CHEBI:15378"/>
        <dbReference type="ChEBI" id="CHEBI:59871"/>
        <dbReference type="ChEBI" id="CHEBI:78442"/>
        <dbReference type="ChEBI" id="CHEBI:79333"/>
        <dbReference type="EC" id="3.1.1.96"/>
    </reaction>
</comment>
<feature type="short sequence motif" description="Gly-cisPro motif, important for rejection of L-amino acids" evidence="4">
    <location>
        <begin position="138"/>
        <end position="139"/>
    </location>
</feature>
<protein>
    <recommendedName>
        <fullName evidence="4">D-aminoacyl-tRNA deacylase</fullName>
        <shortName evidence="4">DTD</shortName>
        <ecNumber evidence="4">3.1.1.96</ecNumber>
    </recommendedName>
    <alternativeName>
        <fullName evidence="4">Gly-tRNA(Ala) deacylase</fullName>
        <ecNumber evidence="4">3.1.1.-</ecNumber>
    </alternativeName>
</protein>
<dbReference type="GO" id="GO:0043908">
    <property type="term" value="F:Ser(Gly)-tRNA(Ala) hydrolase activity"/>
    <property type="evidence" value="ECO:0007669"/>
    <property type="project" value="UniProtKB-UniRule"/>
</dbReference>
<organism evidence="5 6">
    <name type="scientific">Candidatus Scatavimonas merdigallinarum</name>
    <dbReference type="NCBI Taxonomy" id="2840914"/>
    <lineage>
        <taxon>Bacteria</taxon>
        <taxon>Bacillati</taxon>
        <taxon>Bacillota</taxon>
        <taxon>Clostridia</taxon>
        <taxon>Eubacteriales</taxon>
        <taxon>Oscillospiraceae</taxon>
        <taxon>Oscillospiraceae incertae sedis</taxon>
        <taxon>Candidatus Scatavimonas</taxon>
    </lineage>
</organism>
<dbReference type="GO" id="GO:0106026">
    <property type="term" value="F:Gly-tRNA(Ala) deacylase activity"/>
    <property type="evidence" value="ECO:0007669"/>
    <property type="project" value="UniProtKB-UniRule"/>
</dbReference>
<dbReference type="InterPro" id="IPR023509">
    <property type="entry name" value="DTD-like_sf"/>
</dbReference>
<dbReference type="EC" id="3.1.1.-" evidence="4"/>
<dbReference type="PANTHER" id="PTHR10472:SF5">
    <property type="entry name" value="D-AMINOACYL-TRNA DEACYLASE 1"/>
    <property type="match status" value="1"/>
</dbReference>
<keyword evidence="4" id="KW-0694">RNA-binding</keyword>
<dbReference type="GO" id="GO:0005737">
    <property type="term" value="C:cytoplasm"/>
    <property type="evidence" value="ECO:0007669"/>
    <property type="project" value="UniProtKB-SubCell"/>
</dbReference>
<evidence type="ECO:0000256" key="4">
    <source>
        <dbReference type="HAMAP-Rule" id="MF_00518"/>
    </source>
</evidence>
<dbReference type="InterPro" id="IPR003732">
    <property type="entry name" value="Daa-tRNA_deacyls_DTD"/>
</dbReference>
<accession>A0A9D1CTR9</accession>
<comment type="similarity">
    <text evidence="1 4">Belongs to the DTD family.</text>
</comment>
<keyword evidence="2 4" id="KW-0820">tRNA-binding</keyword>
<dbReference type="EC" id="3.1.1.96" evidence="4"/>
<comment type="subunit">
    <text evidence="4">Homodimer.</text>
</comment>
<dbReference type="NCBIfam" id="TIGR00256">
    <property type="entry name" value="D-aminoacyl-tRNA deacylase"/>
    <property type="match status" value="1"/>
</dbReference>
<evidence type="ECO:0000256" key="1">
    <source>
        <dbReference type="ARBA" id="ARBA00009673"/>
    </source>
</evidence>
<dbReference type="PANTHER" id="PTHR10472">
    <property type="entry name" value="D-TYROSYL-TRNA TYR DEACYLASE"/>
    <property type="match status" value="1"/>
</dbReference>
<dbReference type="Proteomes" id="UP000886787">
    <property type="component" value="Unassembled WGS sequence"/>
</dbReference>
<dbReference type="EMBL" id="DVFW01000018">
    <property type="protein sequence ID" value="HIQ80167.1"/>
    <property type="molecule type" value="Genomic_DNA"/>
</dbReference>
<dbReference type="Pfam" id="PF02580">
    <property type="entry name" value="Tyr_Deacylase"/>
    <property type="match status" value="1"/>
</dbReference>
<reference evidence="5" key="1">
    <citation type="submission" date="2020-10" db="EMBL/GenBank/DDBJ databases">
        <authorList>
            <person name="Gilroy R."/>
        </authorList>
    </citation>
    <scope>NUCLEOTIDE SEQUENCE</scope>
    <source>
        <strain evidence="5">ChiSjej1B19-3389</strain>
    </source>
</reference>
<comment type="subcellular location">
    <subcellularLocation>
        <location evidence="4">Cytoplasm</location>
    </subcellularLocation>
</comment>
<proteinExistence type="inferred from homology"/>